<dbReference type="Proteomes" id="UP000469724">
    <property type="component" value="Unassembled WGS sequence"/>
</dbReference>
<evidence type="ECO:0000313" key="6">
    <source>
        <dbReference type="EMBL" id="NDY56679.1"/>
    </source>
</evidence>
<name>A0A7K3NNA7_9BACT</name>
<keyword evidence="2" id="KW-0378">Hydrolase</keyword>
<keyword evidence="1" id="KW-0547">Nucleotide-binding</keyword>
<dbReference type="NCBIfam" id="TIGR01613">
    <property type="entry name" value="primase_Cterm"/>
    <property type="match status" value="1"/>
</dbReference>
<dbReference type="AlphaFoldDB" id="A0A7K3NNA7"/>
<proteinExistence type="predicted"/>
<evidence type="ECO:0000256" key="3">
    <source>
        <dbReference type="ARBA" id="ARBA00022840"/>
    </source>
</evidence>
<evidence type="ECO:0000256" key="1">
    <source>
        <dbReference type="ARBA" id="ARBA00022741"/>
    </source>
</evidence>
<dbReference type="GO" id="GO:0005524">
    <property type="term" value="F:ATP binding"/>
    <property type="evidence" value="ECO:0007669"/>
    <property type="project" value="UniProtKB-KW"/>
</dbReference>
<organism evidence="6 7">
    <name type="scientific">Desulfolutivibrio sulfodismutans</name>
    <dbReference type="NCBI Taxonomy" id="63561"/>
    <lineage>
        <taxon>Bacteria</taxon>
        <taxon>Pseudomonadati</taxon>
        <taxon>Thermodesulfobacteriota</taxon>
        <taxon>Desulfovibrionia</taxon>
        <taxon>Desulfovibrionales</taxon>
        <taxon>Desulfovibrionaceae</taxon>
        <taxon>Desulfolutivibrio</taxon>
    </lineage>
</organism>
<feature type="domain" description="SF3 helicase" evidence="5">
    <location>
        <begin position="230"/>
        <end position="394"/>
    </location>
</feature>
<dbReference type="PANTHER" id="PTHR35372">
    <property type="entry name" value="ATP BINDING PROTEIN-RELATED"/>
    <property type="match status" value="1"/>
</dbReference>
<dbReference type="InterPro" id="IPR014818">
    <property type="entry name" value="Phage/plasmid_primase_P4_C"/>
</dbReference>
<sequence length="540" mass="60654">MPDYNDPDHIRAEVEAAADAERAAMPEPKAPPAVATPQGVAGTDITEDEIESASWLNQVGDAQLLVRLLGGKFVFDNRLERTYRFNSSHWHPDANCDFRRAMFGLADLYAAIGAKYAKLFTETDDKNFQTRRDRYNERASKCRSLQRMNSVWRIATSGDGSLGISGDEWDQHPTLLPCANGVIDLETGKLHPGDPNQYFQSASPYEYHGLHAEAPLWDDILDKALCKNRDLRDYFDYFAGFAATGIQTKQFFCALGPGGNNGKSVIFETMTTALGNFAGTVKVDMLLEQKWTKSADGPSPSILKLRGKRLVVTSEAQRNHRFSLSAVKQFTGGDILEARGMYVHDPIEFSQSHSFVLHSNSMPMAAGNDAAFYTRLRVLKFAAQFIPSAEGDEDPARNIWHQIPRARLNADLKKCGPGILAWYVRCAIRALKLGDMPTAPACVMEETGEYREEQDLIGQWMAQCTVPDEHNQEQMKDLHAAFSRWCVEEMNTPKDKVMSMKSMAADFKTRPGLEKIVSRVIYYRGIRITDEWRDATQHNF</sequence>
<reference evidence="6 7" key="1">
    <citation type="submission" date="2020-02" db="EMBL/GenBank/DDBJ databases">
        <title>Comparative genomics of sulfur disproportionating microorganisms.</title>
        <authorList>
            <person name="Ward L.M."/>
            <person name="Bertran E."/>
            <person name="Johnston D.T."/>
        </authorList>
    </citation>
    <scope>NUCLEOTIDE SEQUENCE [LARGE SCALE GENOMIC DNA]</scope>
    <source>
        <strain evidence="6 7">DSM 3696</strain>
    </source>
</reference>
<evidence type="ECO:0000256" key="4">
    <source>
        <dbReference type="SAM" id="MobiDB-lite"/>
    </source>
</evidence>
<evidence type="ECO:0000256" key="2">
    <source>
        <dbReference type="ARBA" id="ARBA00022801"/>
    </source>
</evidence>
<evidence type="ECO:0000259" key="5">
    <source>
        <dbReference type="PROSITE" id="PS51206"/>
    </source>
</evidence>
<dbReference type="Gene3D" id="3.40.50.300">
    <property type="entry name" value="P-loop containing nucleotide triphosphate hydrolases"/>
    <property type="match status" value="1"/>
</dbReference>
<dbReference type="RefSeq" id="WP_163301731.1">
    <property type="nucleotide sequence ID" value="NZ_JAAGRQ010000024.1"/>
</dbReference>
<keyword evidence="3" id="KW-0067">ATP-binding</keyword>
<dbReference type="InterPro" id="IPR014015">
    <property type="entry name" value="Helicase_SF3_DNA-vir"/>
</dbReference>
<comment type="caution">
    <text evidence="6">The sequence shown here is derived from an EMBL/GenBank/DDBJ whole genome shotgun (WGS) entry which is preliminary data.</text>
</comment>
<dbReference type="PANTHER" id="PTHR35372:SF2">
    <property type="entry name" value="SF3 HELICASE DOMAIN-CONTAINING PROTEIN"/>
    <property type="match status" value="1"/>
</dbReference>
<protein>
    <recommendedName>
        <fullName evidence="5">SF3 helicase domain-containing protein</fullName>
    </recommendedName>
</protein>
<dbReference type="Pfam" id="PF08706">
    <property type="entry name" value="D5_N"/>
    <property type="match status" value="1"/>
</dbReference>
<gene>
    <name evidence="6" type="ORF">G3N56_07970</name>
</gene>
<dbReference type="PROSITE" id="PS51206">
    <property type="entry name" value="SF3_HELICASE_1"/>
    <property type="match status" value="1"/>
</dbReference>
<dbReference type="InterPro" id="IPR027417">
    <property type="entry name" value="P-loop_NTPase"/>
</dbReference>
<feature type="region of interest" description="Disordered" evidence="4">
    <location>
        <begin position="18"/>
        <end position="39"/>
    </location>
</feature>
<dbReference type="EMBL" id="JAAGRQ010000024">
    <property type="protein sequence ID" value="NDY56679.1"/>
    <property type="molecule type" value="Genomic_DNA"/>
</dbReference>
<dbReference type="InterPro" id="IPR006500">
    <property type="entry name" value="Helicase_put_C_phage/plasmid"/>
</dbReference>
<evidence type="ECO:0000313" key="7">
    <source>
        <dbReference type="Proteomes" id="UP000469724"/>
    </source>
</evidence>
<dbReference type="InterPro" id="IPR051620">
    <property type="entry name" value="ORF904-like_C"/>
</dbReference>
<accession>A0A7K3NNA7</accession>
<keyword evidence="7" id="KW-1185">Reference proteome</keyword>
<dbReference type="SMART" id="SM00885">
    <property type="entry name" value="D5_N"/>
    <property type="match status" value="1"/>
</dbReference>
<dbReference type="GO" id="GO:0016787">
    <property type="term" value="F:hydrolase activity"/>
    <property type="evidence" value="ECO:0007669"/>
    <property type="project" value="UniProtKB-KW"/>
</dbReference>